<sequence>MNLNPEYPFEKAGQPRPQSMAASMESAPSYAPFRTTFASISLHRSDRLRLLGFPQSDIQALRNVIARSYSKGIQKEQPYGKSHEFKVYGNPWYGQSSDAIISRVLVREILAYLFSIGWILHASTDVSKKEFDKDTLFFRKQQSPPPPSDFMCISFNMSDRLRLIGAPPQLVQAMKNLLAGMGLLQTDLGWKDANLRAWEFKINGYPWRATGEETMSTRLLLLKMLECLEVYGWSLYASVDQNTGSGEHSSETDSWYCVRDKNWVEGAAVFHR</sequence>
<evidence type="ECO:0000256" key="1">
    <source>
        <dbReference type="SAM" id="MobiDB-lite"/>
    </source>
</evidence>
<feature type="region of interest" description="Disordered" evidence="1">
    <location>
        <begin position="1"/>
        <end position="21"/>
    </location>
</feature>
<dbReference type="AlphaFoldDB" id="A0A1L7WBG4"/>
<dbReference type="PANTHER" id="PTHR38696:SF1">
    <property type="entry name" value="MEDIATOR OF RNA POLYMERASE II TRANSCRIPTION SUBUNIT 13"/>
    <property type="match status" value="1"/>
</dbReference>
<organism evidence="2 3">
    <name type="scientific">Phialocephala subalpina</name>
    <dbReference type="NCBI Taxonomy" id="576137"/>
    <lineage>
        <taxon>Eukaryota</taxon>
        <taxon>Fungi</taxon>
        <taxon>Dikarya</taxon>
        <taxon>Ascomycota</taxon>
        <taxon>Pezizomycotina</taxon>
        <taxon>Leotiomycetes</taxon>
        <taxon>Helotiales</taxon>
        <taxon>Mollisiaceae</taxon>
        <taxon>Phialocephala</taxon>
        <taxon>Phialocephala fortinii species complex</taxon>
    </lineage>
</organism>
<proteinExistence type="predicted"/>
<dbReference type="Proteomes" id="UP000184330">
    <property type="component" value="Unassembled WGS sequence"/>
</dbReference>
<gene>
    <name evidence="2" type="ORF">PAC_00004</name>
</gene>
<reference evidence="2 3" key="1">
    <citation type="submission" date="2016-03" db="EMBL/GenBank/DDBJ databases">
        <authorList>
            <person name="Ploux O."/>
        </authorList>
    </citation>
    <scope>NUCLEOTIDE SEQUENCE [LARGE SCALE GENOMIC DNA]</scope>
    <source>
        <strain evidence="2 3">UAMH 11012</strain>
    </source>
</reference>
<dbReference type="EMBL" id="FJOG01000001">
    <property type="protein sequence ID" value="CZR50132.1"/>
    <property type="molecule type" value="Genomic_DNA"/>
</dbReference>
<protein>
    <submittedName>
        <fullName evidence="2">Uncharacterized protein</fullName>
    </submittedName>
</protein>
<accession>A0A1L7WBG4</accession>
<name>A0A1L7WBG4_9HELO</name>
<dbReference type="STRING" id="576137.A0A1L7WBG4"/>
<evidence type="ECO:0000313" key="2">
    <source>
        <dbReference type="EMBL" id="CZR50132.1"/>
    </source>
</evidence>
<keyword evidence="3" id="KW-1185">Reference proteome</keyword>
<dbReference type="OrthoDB" id="58379at2759"/>
<dbReference type="PANTHER" id="PTHR38696">
    <property type="entry name" value="MEDIATOR OF RNA POLYMERASE II TRANSCRIPTION SUBUNIT 13"/>
    <property type="match status" value="1"/>
</dbReference>
<evidence type="ECO:0000313" key="3">
    <source>
        <dbReference type="Proteomes" id="UP000184330"/>
    </source>
</evidence>